<organism evidence="4 5">
    <name type="scientific">Bacteriovorax antarcticus</name>
    <dbReference type="NCBI Taxonomy" id="3088717"/>
    <lineage>
        <taxon>Bacteria</taxon>
        <taxon>Pseudomonadati</taxon>
        <taxon>Bdellovibrionota</taxon>
        <taxon>Bacteriovoracia</taxon>
        <taxon>Bacteriovoracales</taxon>
        <taxon>Bacteriovoracaceae</taxon>
        <taxon>Bacteriovorax</taxon>
    </lineage>
</organism>
<evidence type="ECO:0000256" key="2">
    <source>
        <dbReference type="ARBA" id="ARBA00022840"/>
    </source>
</evidence>
<keyword evidence="1" id="KW-0547">Nucleotide-binding</keyword>
<evidence type="ECO:0000259" key="3">
    <source>
        <dbReference type="PROSITE" id="PS50893"/>
    </source>
</evidence>
<dbReference type="Gene3D" id="3.40.50.300">
    <property type="entry name" value="P-loop containing nucleotide triphosphate hydrolases"/>
    <property type="match status" value="1"/>
</dbReference>
<dbReference type="SMART" id="SM00382">
    <property type="entry name" value="AAA"/>
    <property type="match status" value="1"/>
</dbReference>
<dbReference type="SUPFAM" id="SSF52540">
    <property type="entry name" value="P-loop containing nucleoside triphosphate hydrolases"/>
    <property type="match status" value="1"/>
</dbReference>
<protein>
    <submittedName>
        <fullName evidence="4">ATP-binding cassette domain-containing protein</fullName>
    </submittedName>
</protein>
<evidence type="ECO:0000256" key="1">
    <source>
        <dbReference type="ARBA" id="ARBA00022741"/>
    </source>
</evidence>
<dbReference type="InterPro" id="IPR003439">
    <property type="entry name" value="ABC_transporter-like_ATP-bd"/>
</dbReference>
<dbReference type="PANTHER" id="PTHR46743">
    <property type="entry name" value="TEICHOIC ACIDS EXPORT ATP-BINDING PROTEIN TAGH"/>
    <property type="match status" value="1"/>
</dbReference>
<proteinExistence type="predicted"/>
<keyword evidence="2 4" id="KW-0067">ATP-binding</keyword>
<gene>
    <name evidence="4" type="ORF">SHI21_02110</name>
</gene>
<name>A0ABU5VPK2_9BACT</name>
<dbReference type="EMBL" id="JAYGJQ010000001">
    <property type="protein sequence ID" value="MEA9354973.1"/>
    <property type="molecule type" value="Genomic_DNA"/>
</dbReference>
<feature type="domain" description="ABC transporter" evidence="3">
    <location>
        <begin position="34"/>
        <end position="253"/>
    </location>
</feature>
<dbReference type="PROSITE" id="PS50893">
    <property type="entry name" value="ABC_TRANSPORTER_2"/>
    <property type="match status" value="1"/>
</dbReference>
<comment type="caution">
    <text evidence="4">The sequence shown here is derived from an EMBL/GenBank/DDBJ whole genome shotgun (WGS) entry which is preliminary data.</text>
</comment>
<dbReference type="RefSeq" id="WP_323574463.1">
    <property type="nucleotide sequence ID" value="NZ_JAYGJQ010000001.1"/>
</dbReference>
<accession>A0ABU5VPK2</accession>
<dbReference type="InterPro" id="IPR050683">
    <property type="entry name" value="Bact_Polysacc_Export_ATP-bd"/>
</dbReference>
<sequence>MSKDLILKLNDFTISYEPTYHRSRTVRDFFVEVVKNPFHYFFTHADRMVVLRKVNLDIKKGDVIGILGTNGVGKTSLCRYLSGIIKHHNVEIYGETRALFDGNVAIYPDLTGRENAIVLVELLYSELSVNDKKELIEEAIHFSELHEHIDTPVKNYSRGMKARLFLSLLTFRGTDLLVIDEAFGGTDQFFSEKLEKRIQQLISKCGAVAIVSHSTEEIKKYCNRIIVLHDKQIAFDGSTSDGIKFYNSLRIPL</sequence>
<dbReference type="PANTHER" id="PTHR46743:SF2">
    <property type="entry name" value="TEICHOIC ACIDS EXPORT ATP-BINDING PROTEIN TAGH"/>
    <property type="match status" value="1"/>
</dbReference>
<dbReference type="InterPro" id="IPR003593">
    <property type="entry name" value="AAA+_ATPase"/>
</dbReference>
<dbReference type="GO" id="GO:0005524">
    <property type="term" value="F:ATP binding"/>
    <property type="evidence" value="ECO:0007669"/>
    <property type="project" value="UniProtKB-KW"/>
</dbReference>
<evidence type="ECO:0000313" key="4">
    <source>
        <dbReference type="EMBL" id="MEA9354973.1"/>
    </source>
</evidence>
<dbReference type="Pfam" id="PF00005">
    <property type="entry name" value="ABC_tran"/>
    <property type="match status" value="1"/>
</dbReference>
<dbReference type="Proteomes" id="UP001302274">
    <property type="component" value="Unassembled WGS sequence"/>
</dbReference>
<reference evidence="4 5" key="1">
    <citation type="submission" date="2023-11" db="EMBL/GenBank/DDBJ databases">
        <title>A Novel Polar Bacteriovorax (B. antarcticus) Isolated from the Biocrust in Antarctica.</title>
        <authorList>
            <person name="Mun W."/>
            <person name="Choi S.Y."/>
            <person name="Mitchell R.J."/>
        </authorList>
    </citation>
    <scope>NUCLEOTIDE SEQUENCE [LARGE SCALE GENOMIC DNA]</scope>
    <source>
        <strain evidence="4 5">PP10</strain>
    </source>
</reference>
<keyword evidence="5" id="KW-1185">Reference proteome</keyword>
<dbReference type="InterPro" id="IPR027417">
    <property type="entry name" value="P-loop_NTPase"/>
</dbReference>
<evidence type="ECO:0000313" key="5">
    <source>
        <dbReference type="Proteomes" id="UP001302274"/>
    </source>
</evidence>